<dbReference type="InterPro" id="IPR004518">
    <property type="entry name" value="MazG-like_dom"/>
</dbReference>
<evidence type="ECO:0000313" key="4">
    <source>
        <dbReference type="Proteomes" id="UP000055611"/>
    </source>
</evidence>
<dbReference type="Proteomes" id="UP000055611">
    <property type="component" value="Chromosome"/>
</dbReference>
<evidence type="ECO:0000313" key="2">
    <source>
        <dbReference type="EMBL" id="AMK12117.1"/>
    </source>
</evidence>
<dbReference type="GO" id="GO:0046052">
    <property type="term" value="P:UTP catabolic process"/>
    <property type="evidence" value="ECO:0007669"/>
    <property type="project" value="TreeGrafter"/>
</dbReference>
<dbReference type="CDD" id="cd11529">
    <property type="entry name" value="NTP-PPase_MazG_Cterm"/>
    <property type="match status" value="1"/>
</dbReference>
<dbReference type="Proteomes" id="UP000295506">
    <property type="component" value="Unassembled WGS sequence"/>
</dbReference>
<sequence length="268" mass="30719">MSDNLHDAPARAMKELLGVIDALIAPDGCPWDREQTPLSLCDYLVEEAFELIEGIRTGDKKEAMEELGDVMFILLFIATLYERAGDHTLADSINHSTAKMIRRHPHVFGDKQFEDIKELWDNWERTKREENKGTDRKRVFDSLPSGLPPLLKAYRINSKAARNGFTWDSDEAVEAQFEREREEWREALASGDPEASEREFGDCLFTLVELGRRKGIKANAALDFANQKFLARFGKMEELAEMRGASLSDMSLDEMNRLWDEVKDWENG</sequence>
<keyword evidence="4" id="KW-1185">Reference proteome</keyword>
<dbReference type="GO" id="GO:0047429">
    <property type="term" value="F:nucleoside triphosphate diphosphatase activity"/>
    <property type="evidence" value="ECO:0007669"/>
    <property type="project" value="InterPro"/>
</dbReference>
<dbReference type="EMBL" id="SOBK01000005">
    <property type="protein sequence ID" value="TDT88719.1"/>
    <property type="molecule type" value="Genomic_DNA"/>
</dbReference>
<dbReference type="GO" id="GO:0046081">
    <property type="term" value="P:dUTP catabolic process"/>
    <property type="evidence" value="ECO:0007669"/>
    <property type="project" value="TreeGrafter"/>
</dbReference>
<dbReference type="KEGG" id="dej:AWY79_13855"/>
<reference evidence="3 5" key="2">
    <citation type="submission" date="2019-03" db="EMBL/GenBank/DDBJ databases">
        <title>Genomic Encyclopedia of Type Strains, Phase IV (KMG-IV): sequencing the most valuable type-strain genomes for metagenomic binning, comparative biology and taxonomic classification.</title>
        <authorList>
            <person name="Goeker M."/>
        </authorList>
    </citation>
    <scope>NUCLEOTIDE SEQUENCE [LARGE SCALE GENOMIC DNA]</scope>
    <source>
        <strain evidence="3 5">DSM 101483</strain>
    </source>
</reference>
<dbReference type="InterPro" id="IPR048015">
    <property type="entry name" value="NTP-PPase_MazG-like_N"/>
</dbReference>
<evidence type="ECO:0000313" key="5">
    <source>
        <dbReference type="Proteomes" id="UP000295506"/>
    </source>
</evidence>
<organism evidence="3 5">
    <name type="scientific">Pseudodesulfovibrio indicus</name>
    <dbReference type="NCBI Taxonomy" id="1716143"/>
    <lineage>
        <taxon>Bacteria</taxon>
        <taxon>Pseudomonadati</taxon>
        <taxon>Thermodesulfobacteriota</taxon>
        <taxon>Desulfovibrionia</taxon>
        <taxon>Desulfovibrionales</taxon>
        <taxon>Desulfovibrionaceae</taxon>
    </lineage>
</organism>
<evidence type="ECO:0000313" key="3">
    <source>
        <dbReference type="EMBL" id="TDT88719.1"/>
    </source>
</evidence>
<protein>
    <submittedName>
        <fullName evidence="3">ATP diphosphatase</fullName>
    </submittedName>
    <submittedName>
        <fullName evidence="2">Nucleoside triphosphate hydrolase</fullName>
    </submittedName>
</protein>
<name>A0A126QQV0_9BACT</name>
<feature type="domain" description="NTP pyrophosphohydrolase MazG-like" evidence="1">
    <location>
        <begin position="35"/>
        <end position="108"/>
    </location>
</feature>
<dbReference type="NCBIfam" id="TIGR00444">
    <property type="entry name" value="mazG"/>
    <property type="match status" value="1"/>
</dbReference>
<dbReference type="GO" id="GO:0046047">
    <property type="term" value="P:TTP catabolic process"/>
    <property type="evidence" value="ECO:0007669"/>
    <property type="project" value="TreeGrafter"/>
</dbReference>
<dbReference type="Gene3D" id="1.10.287.1080">
    <property type="entry name" value="MazG-like"/>
    <property type="match status" value="2"/>
</dbReference>
<dbReference type="InterPro" id="IPR011551">
    <property type="entry name" value="NTP_PyrPHydrolase_MazG"/>
</dbReference>
<reference evidence="2 4" key="1">
    <citation type="journal article" date="2016" name="Front. Microbiol.">
        <title>Genome Sequence of the Piezophilic, Mesophilic Sulfate-Reducing Bacterium Desulfovibrio indicus J2T.</title>
        <authorList>
            <person name="Cao J."/>
            <person name="Maignien L."/>
            <person name="Shao Z."/>
            <person name="Alain K."/>
            <person name="Jebbar M."/>
        </authorList>
    </citation>
    <scope>NUCLEOTIDE SEQUENCE [LARGE SCALE GENOMIC DNA]</scope>
    <source>
        <strain evidence="2 4">J2</strain>
    </source>
</reference>
<evidence type="ECO:0000259" key="1">
    <source>
        <dbReference type="Pfam" id="PF03819"/>
    </source>
</evidence>
<dbReference type="GO" id="GO:0046061">
    <property type="term" value="P:dATP catabolic process"/>
    <property type="evidence" value="ECO:0007669"/>
    <property type="project" value="TreeGrafter"/>
</dbReference>
<dbReference type="OrthoDB" id="9808939at2"/>
<dbReference type="EMBL" id="CP014206">
    <property type="protein sequence ID" value="AMK12117.1"/>
    <property type="molecule type" value="Genomic_DNA"/>
</dbReference>
<dbReference type="SUPFAM" id="SSF101386">
    <property type="entry name" value="all-alpha NTP pyrophosphatases"/>
    <property type="match status" value="2"/>
</dbReference>
<dbReference type="GO" id="GO:0046076">
    <property type="term" value="P:dTTP catabolic process"/>
    <property type="evidence" value="ECO:0007669"/>
    <property type="project" value="TreeGrafter"/>
</dbReference>
<keyword evidence="2" id="KW-0378">Hydrolase</keyword>
<dbReference type="RefSeq" id="WP_066805145.1">
    <property type="nucleotide sequence ID" value="NZ_CP014206.1"/>
</dbReference>
<dbReference type="PANTHER" id="PTHR30522:SF0">
    <property type="entry name" value="NUCLEOSIDE TRIPHOSPHATE PYROPHOSPHOHYDROLASE"/>
    <property type="match status" value="1"/>
</dbReference>
<dbReference type="PANTHER" id="PTHR30522">
    <property type="entry name" value="NUCLEOSIDE TRIPHOSPHATE PYROPHOSPHOHYDROLASE"/>
    <property type="match status" value="1"/>
</dbReference>
<dbReference type="NCBIfam" id="NF007113">
    <property type="entry name" value="PRK09562.1"/>
    <property type="match status" value="1"/>
</dbReference>
<dbReference type="InterPro" id="IPR048011">
    <property type="entry name" value="NTP-PPase_MazG-like_C"/>
</dbReference>
<dbReference type="Pfam" id="PF03819">
    <property type="entry name" value="MazG"/>
    <property type="match status" value="1"/>
</dbReference>
<dbReference type="AlphaFoldDB" id="A0A126QQV0"/>
<accession>A0A126QQV0</accession>
<gene>
    <name evidence="2" type="ORF">AWY79_13855</name>
    <name evidence="3" type="ORF">EDC59_105120</name>
</gene>
<dbReference type="GO" id="GO:0006203">
    <property type="term" value="P:dGTP catabolic process"/>
    <property type="evidence" value="ECO:0007669"/>
    <property type="project" value="TreeGrafter"/>
</dbReference>
<proteinExistence type="predicted"/>
<dbReference type="CDD" id="cd11528">
    <property type="entry name" value="NTP-PPase_MazG_Nterm"/>
    <property type="match status" value="1"/>
</dbReference>